<evidence type="ECO:0000313" key="1">
    <source>
        <dbReference type="EMBL" id="SUZ67191.1"/>
    </source>
</evidence>
<sequence length="351" mass="40150">MTLYKFKFMALLCAVLFFVLGPRAFSDDTQWVAPRTIDGDPDLQGVWGNNTITPLERPEVFGDKEFLTDDDIAFLNRRINEIQSEGSDALFVDGVLEAAFSGEVVSYDPSTGNYDSQWMVDRTVHRRTSQIVDPRNGRLPEMTRDALALAQEYETRQIEHPADSWLDRPLSERCITFGGPDIWFAGYNSYWQIVQSKDSVAIIQEKIHDVRVIPIVDKPQLDHRIDLWHGDSRGWWDGDTLVIETTNISEKSDLLHAVTTDGLLARRPGPKASERKYTERITRVSDRAIRYQITNSDPGTYTQPYTAEVILDYAEDPIFEYACHEGNYGMTYILSGHRAQERFAREAKTQN</sequence>
<reference evidence="1" key="1">
    <citation type="submission" date="2018-05" db="EMBL/GenBank/DDBJ databases">
        <authorList>
            <person name="Lanie J.A."/>
            <person name="Ng W.-L."/>
            <person name="Kazmierczak K.M."/>
            <person name="Andrzejewski T.M."/>
            <person name="Davidsen T.M."/>
            <person name="Wayne K.J."/>
            <person name="Tettelin H."/>
            <person name="Glass J.I."/>
            <person name="Rusch D."/>
            <person name="Podicherti R."/>
            <person name="Tsui H.-C.T."/>
            <person name="Winkler M.E."/>
        </authorList>
    </citation>
    <scope>NUCLEOTIDE SEQUENCE</scope>
</reference>
<proteinExistence type="predicted"/>
<dbReference type="AlphaFoldDB" id="A0A381PJK6"/>
<gene>
    <name evidence="1" type="ORF">METZ01_LOCUS20045</name>
</gene>
<organism evidence="1">
    <name type="scientific">marine metagenome</name>
    <dbReference type="NCBI Taxonomy" id="408172"/>
    <lineage>
        <taxon>unclassified sequences</taxon>
        <taxon>metagenomes</taxon>
        <taxon>ecological metagenomes</taxon>
    </lineage>
</organism>
<dbReference type="EMBL" id="UINC01001005">
    <property type="protein sequence ID" value="SUZ67191.1"/>
    <property type="molecule type" value="Genomic_DNA"/>
</dbReference>
<name>A0A381PJK6_9ZZZZ</name>
<protein>
    <submittedName>
        <fullName evidence="1">Uncharacterized protein</fullName>
    </submittedName>
</protein>
<accession>A0A381PJK6</accession>